<dbReference type="EMBL" id="ML994790">
    <property type="protein sequence ID" value="KAF2174686.1"/>
    <property type="molecule type" value="Genomic_DNA"/>
</dbReference>
<evidence type="ECO:0008006" key="4">
    <source>
        <dbReference type="Google" id="ProtNLM"/>
    </source>
</evidence>
<name>A0A6A6DAM1_9PEZI</name>
<dbReference type="AlphaFoldDB" id="A0A6A6DAM1"/>
<organism evidence="2 3">
    <name type="scientific">Zopfia rhizophila CBS 207.26</name>
    <dbReference type="NCBI Taxonomy" id="1314779"/>
    <lineage>
        <taxon>Eukaryota</taxon>
        <taxon>Fungi</taxon>
        <taxon>Dikarya</taxon>
        <taxon>Ascomycota</taxon>
        <taxon>Pezizomycotina</taxon>
        <taxon>Dothideomycetes</taxon>
        <taxon>Dothideomycetes incertae sedis</taxon>
        <taxon>Zopfiaceae</taxon>
        <taxon>Zopfia</taxon>
    </lineage>
</organism>
<keyword evidence="3" id="KW-1185">Reference proteome</keyword>
<feature type="signal peptide" evidence="1">
    <location>
        <begin position="1"/>
        <end position="16"/>
    </location>
</feature>
<evidence type="ECO:0000313" key="3">
    <source>
        <dbReference type="Proteomes" id="UP000800200"/>
    </source>
</evidence>
<proteinExistence type="predicted"/>
<reference evidence="2" key="1">
    <citation type="journal article" date="2020" name="Stud. Mycol.">
        <title>101 Dothideomycetes genomes: a test case for predicting lifestyles and emergence of pathogens.</title>
        <authorList>
            <person name="Haridas S."/>
            <person name="Albert R."/>
            <person name="Binder M."/>
            <person name="Bloem J."/>
            <person name="Labutti K."/>
            <person name="Salamov A."/>
            <person name="Andreopoulos B."/>
            <person name="Baker S."/>
            <person name="Barry K."/>
            <person name="Bills G."/>
            <person name="Bluhm B."/>
            <person name="Cannon C."/>
            <person name="Castanera R."/>
            <person name="Culley D."/>
            <person name="Daum C."/>
            <person name="Ezra D."/>
            <person name="Gonzalez J."/>
            <person name="Henrissat B."/>
            <person name="Kuo A."/>
            <person name="Liang C."/>
            <person name="Lipzen A."/>
            <person name="Lutzoni F."/>
            <person name="Magnuson J."/>
            <person name="Mondo S."/>
            <person name="Nolan M."/>
            <person name="Ohm R."/>
            <person name="Pangilinan J."/>
            <person name="Park H.-J."/>
            <person name="Ramirez L."/>
            <person name="Alfaro M."/>
            <person name="Sun H."/>
            <person name="Tritt A."/>
            <person name="Yoshinaga Y."/>
            <person name="Zwiers L.-H."/>
            <person name="Turgeon B."/>
            <person name="Goodwin S."/>
            <person name="Spatafora J."/>
            <person name="Crous P."/>
            <person name="Grigoriev I."/>
        </authorList>
    </citation>
    <scope>NUCLEOTIDE SEQUENCE</scope>
    <source>
        <strain evidence="2">CBS 207.26</strain>
    </source>
</reference>
<dbReference type="Proteomes" id="UP000800200">
    <property type="component" value="Unassembled WGS sequence"/>
</dbReference>
<evidence type="ECO:0000256" key="1">
    <source>
        <dbReference type="SAM" id="SignalP"/>
    </source>
</evidence>
<evidence type="ECO:0000313" key="2">
    <source>
        <dbReference type="EMBL" id="KAF2174686.1"/>
    </source>
</evidence>
<protein>
    <recommendedName>
        <fullName evidence="4">Secreted protein</fullName>
    </recommendedName>
</protein>
<accession>A0A6A6DAM1</accession>
<gene>
    <name evidence="2" type="ORF">K469DRAFT_772258</name>
</gene>
<sequence>MLLLFFFLAVILNLKQSPLPIFTRSSLVCSSRPANEAGGRHGWRNDAAGPTTIGSWNLKYLPRVCACHFSRAARRHTRTAPGRRPLSAPTPARRSAKAYHCFGILLATRRQCKQRTQPTRRETEHAQHEETIITLLVV</sequence>
<keyword evidence="1" id="KW-0732">Signal</keyword>
<feature type="chain" id="PRO_5025524086" description="Secreted protein" evidence="1">
    <location>
        <begin position="17"/>
        <end position="138"/>
    </location>
</feature>